<keyword evidence="4" id="KW-0032">Aminotransferase</keyword>
<evidence type="ECO:0000256" key="2">
    <source>
        <dbReference type="ARBA" id="ARBA00022898"/>
    </source>
</evidence>
<dbReference type="InterPro" id="IPR015421">
    <property type="entry name" value="PyrdxlP-dep_Trfase_major"/>
</dbReference>
<keyword evidence="4" id="KW-0808">Transferase</keyword>
<gene>
    <name evidence="4" type="ORF">ACFQ21_07880</name>
</gene>
<comment type="cofactor">
    <cofactor evidence="1">
        <name>pyridoxal 5'-phosphate</name>
        <dbReference type="ChEBI" id="CHEBI:597326"/>
    </cofactor>
</comment>
<dbReference type="GO" id="GO:0004400">
    <property type="term" value="F:histidinol-phosphate transaminase activity"/>
    <property type="evidence" value="ECO:0007669"/>
    <property type="project" value="UniProtKB-EC"/>
</dbReference>
<dbReference type="InterPro" id="IPR004839">
    <property type="entry name" value="Aminotransferase_I/II_large"/>
</dbReference>
<evidence type="ECO:0000313" key="5">
    <source>
        <dbReference type="Proteomes" id="UP001597112"/>
    </source>
</evidence>
<dbReference type="RefSeq" id="WP_377577281.1">
    <property type="nucleotide sequence ID" value="NZ_JBHTKA010000001.1"/>
</dbReference>
<evidence type="ECO:0000256" key="1">
    <source>
        <dbReference type="ARBA" id="ARBA00001933"/>
    </source>
</evidence>
<accession>A0ABW3K1D6</accession>
<keyword evidence="2" id="KW-0663">Pyridoxal phosphate</keyword>
<evidence type="ECO:0000259" key="3">
    <source>
        <dbReference type="Pfam" id="PF00155"/>
    </source>
</evidence>
<dbReference type="InterPro" id="IPR015422">
    <property type="entry name" value="PyrdxlP-dep_Trfase_small"/>
</dbReference>
<dbReference type="Gene3D" id="3.40.640.10">
    <property type="entry name" value="Type I PLP-dependent aspartate aminotransferase-like (Major domain)"/>
    <property type="match status" value="1"/>
</dbReference>
<dbReference type="SUPFAM" id="SSF53383">
    <property type="entry name" value="PLP-dependent transferases"/>
    <property type="match status" value="1"/>
</dbReference>
<dbReference type="Gene3D" id="3.90.1150.10">
    <property type="entry name" value="Aspartate Aminotransferase, domain 1"/>
    <property type="match status" value="1"/>
</dbReference>
<feature type="domain" description="Aminotransferase class I/classII large" evidence="3">
    <location>
        <begin position="18"/>
        <end position="321"/>
    </location>
</feature>
<dbReference type="InterPro" id="IPR015424">
    <property type="entry name" value="PyrdxlP-dep_Trfase"/>
</dbReference>
<dbReference type="Proteomes" id="UP001597112">
    <property type="component" value="Unassembled WGS sequence"/>
</dbReference>
<name>A0ABW3K1D6_9BACT</name>
<dbReference type="PANTHER" id="PTHR42885">
    <property type="entry name" value="HISTIDINOL-PHOSPHATE AMINOTRANSFERASE-RELATED"/>
    <property type="match status" value="1"/>
</dbReference>
<dbReference type="EMBL" id="JBHTKA010000001">
    <property type="protein sequence ID" value="MFD0999221.1"/>
    <property type="molecule type" value="Genomic_DNA"/>
</dbReference>
<reference evidence="5" key="1">
    <citation type="journal article" date="2019" name="Int. J. Syst. Evol. Microbiol.">
        <title>The Global Catalogue of Microorganisms (GCM) 10K type strain sequencing project: providing services to taxonomists for standard genome sequencing and annotation.</title>
        <authorList>
            <consortium name="The Broad Institute Genomics Platform"/>
            <consortium name="The Broad Institute Genome Sequencing Center for Infectious Disease"/>
            <person name="Wu L."/>
            <person name="Ma J."/>
        </authorList>
    </citation>
    <scope>NUCLEOTIDE SEQUENCE [LARGE SCALE GENOMIC DNA]</scope>
    <source>
        <strain evidence="5">CCUG 58938</strain>
    </source>
</reference>
<comment type="caution">
    <text evidence="4">The sequence shown here is derived from an EMBL/GenBank/DDBJ whole genome shotgun (WGS) entry which is preliminary data.</text>
</comment>
<dbReference type="PANTHER" id="PTHR42885:SF1">
    <property type="entry name" value="THREONINE-PHOSPHATE DECARBOXYLASE"/>
    <property type="match status" value="1"/>
</dbReference>
<organism evidence="4 5">
    <name type="scientific">Ohtaekwangia kribbensis</name>
    <dbReference type="NCBI Taxonomy" id="688913"/>
    <lineage>
        <taxon>Bacteria</taxon>
        <taxon>Pseudomonadati</taxon>
        <taxon>Bacteroidota</taxon>
        <taxon>Cytophagia</taxon>
        <taxon>Cytophagales</taxon>
        <taxon>Fulvivirgaceae</taxon>
        <taxon>Ohtaekwangia</taxon>
    </lineage>
</organism>
<keyword evidence="5" id="KW-1185">Reference proteome</keyword>
<dbReference type="Pfam" id="PF00155">
    <property type="entry name" value="Aminotran_1_2"/>
    <property type="match status" value="1"/>
</dbReference>
<dbReference type="CDD" id="cd00609">
    <property type="entry name" value="AAT_like"/>
    <property type="match status" value="1"/>
</dbReference>
<evidence type="ECO:0000313" key="4">
    <source>
        <dbReference type="EMBL" id="MFD0999221.1"/>
    </source>
</evidence>
<sequence>MIYGHGDDLYNFGSSIGANFSSNVWPGGPDPRVIEAMQRSIAQVKNYPEPNADSIRQKLAERYSLSPGNFLITNGAAEAFYLIAQAFRQATATIFTPTFSEYEDAAFANDIHCNYRSYTGIHIGTKIDTTLAFICNPNNPTGQQLRSDTLLQLINNNPETVFIVDEAYADFTRTPESLLRSFGKLSNLVVVHSFTKTFAIPGVRTGFIAAPDDIVKKITRYKAPWSVNVIALHTTTFILDHYDSLFPNIGSLLDECDWLKDAIAAIEGYEVIPSNSSYFLVKTTFGTASALKLYLAKEVGCLIRDAANFRGLDERYFRIATQSREKNILFLKGLRAWKASSIAI</sequence>
<protein>
    <submittedName>
        <fullName evidence="4">Pyridoxal phosphate-dependent aminotransferase</fullName>
        <ecNumber evidence="4">2.6.1.9</ecNumber>
    </submittedName>
</protein>
<proteinExistence type="predicted"/>
<dbReference type="EC" id="2.6.1.9" evidence="4"/>